<keyword evidence="7" id="KW-0276">Fatty acid metabolism</keyword>
<keyword evidence="8" id="KW-0443">Lipid metabolism</keyword>
<comment type="catalytic activity">
    <reaction evidence="13 14">
        <text>a fatty acyl-[ACP] + malonyl-[ACP] + H(+) = a 3-oxoacyl-[ACP] + holo-[ACP] + CO2</text>
        <dbReference type="Rhea" id="RHEA:22836"/>
        <dbReference type="Rhea" id="RHEA-COMP:9623"/>
        <dbReference type="Rhea" id="RHEA-COMP:9685"/>
        <dbReference type="Rhea" id="RHEA-COMP:9916"/>
        <dbReference type="Rhea" id="RHEA-COMP:14125"/>
        <dbReference type="ChEBI" id="CHEBI:15378"/>
        <dbReference type="ChEBI" id="CHEBI:16526"/>
        <dbReference type="ChEBI" id="CHEBI:64479"/>
        <dbReference type="ChEBI" id="CHEBI:78449"/>
        <dbReference type="ChEBI" id="CHEBI:78776"/>
        <dbReference type="ChEBI" id="CHEBI:138651"/>
    </reaction>
</comment>
<keyword evidence="9 14" id="KW-0275">Fatty acid biosynthesis</keyword>
<dbReference type="SMART" id="SM00825">
    <property type="entry name" value="PKS_KS"/>
    <property type="match status" value="1"/>
</dbReference>
<dbReference type="InterPro" id="IPR000794">
    <property type="entry name" value="Beta-ketoacyl_synthase"/>
</dbReference>
<dbReference type="InterPro" id="IPR017568">
    <property type="entry name" value="3-oxoacyl-ACP_synth-2"/>
</dbReference>
<comment type="function">
    <text evidence="11 14">Involved in the type II fatty acid elongation cycle. Catalyzes the elongation of a wide range of acyl-ACP by the addition of two carbons from malonyl-ACP to an acyl acceptor. Can efficiently catalyze the conversion of palmitoleoyl-ACP (cis-hexadec-9-enoyl-ACP) to cis-vaccenoyl-ACP (cis-octadec-11-enoyl-ACP), an essential step in the thermal regulation of fatty acid composition.</text>
</comment>
<dbReference type="RefSeq" id="WP_205492943.1">
    <property type="nucleotide sequence ID" value="NZ_JAFHAP010000004.1"/>
</dbReference>
<sequence length="417" mass="44339">MKKRVVITGMGALTPIGHNVPGFWEGLQEGRSGVRSISRFDPTGFPTTIAAEIPDYDPLDHFEAKVARRMSRFAQYGMVAAREAVRHAQLEMDRVDPVRVGVMVGTGSGGLDRIQEEYQKVLQNGSQKLSPYLAPAMLANMASGEIAIALGAKGPSAAVVTACATGSSCIGEAMRIIQYGEADVMIAGGAEAPITPLGLAAFSRIRALSRRNEEPQKACRPFDRDRDGFVAGEGAGVVVLESLEHAVKRGVPILAELIGYGATTDAHHITAPSPDGAVAAEAMVRALRDAGLSSEQVDYINAHGTGTRVNDAVETMAVKRVFGEAAYRIPISSIKSMIGHLLGAAGAVELISSIQTIQHGVIPPTINCEGQEKGLDLDYVPHRARKRDVQVVMSNSFGFGGHNVSLIVRRWDPSINP</sequence>
<dbReference type="NCBIfam" id="NF005589">
    <property type="entry name" value="PRK07314.1"/>
    <property type="match status" value="1"/>
</dbReference>
<dbReference type="InterPro" id="IPR014030">
    <property type="entry name" value="Ketoacyl_synth_N"/>
</dbReference>
<evidence type="ECO:0000256" key="13">
    <source>
        <dbReference type="ARBA" id="ARBA00047659"/>
    </source>
</evidence>
<accession>A0ABS2WGK8</accession>
<evidence type="ECO:0000256" key="14">
    <source>
        <dbReference type="PIRNR" id="PIRNR000447"/>
    </source>
</evidence>
<evidence type="ECO:0000256" key="9">
    <source>
        <dbReference type="ARBA" id="ARBA00023160"/>
    </source>
</evidence>
<evidence type="ECO:0000256" key="2">
    <source>
        <dbReference type="ARBA" id="ARBA00008467"/>
    </source>
</evidence>
<dbReference type="Pfam" id="PF00109">
    <property type="entry name" value="ketoacyl-synt"/>
    <property type="match status" value="1"/>
</dbReference>
<evidence type="ECO:0000313" key="18">
    <source>
        <dbReference type="Proteomes" id="UP001177120"/>
    </source>
</evidence>
<proteinExistence type="inferred from homology"/>
<dbReference type="EC" id="2.3.1.179" evidence="3 14"/>
<dbReference type="PANTHER" id="PTHR11712">
    <property type="entry name" value="POLYKETIDE SYNTHASE-RELATED"/>
    <property type="match status" value="1"/>
</dbReference>
<dbReference type="PROSITE" id="PS52004">
    <property type="entry name" value="KS3_2"/>
    <property type="match status" value="1"/>
</dbReference>
<dbReference type="CDD" id="cd00834">
    <property type="entry name" value="KAS_I_II"/>
    <property type="match status" value="1"/>
</dbReference>
<dbReference type="InterPro" id="IPR014031">
    <property type="entry name" value="Ketoacyl_synth_C"/>
</dbReference>
<dbReference type="InterPro" id="IPR020841">
    <property type="entry name" value="PKS_Beta-ketoAc_synthase_dom"/>
</dbReference>
<dbReference type="Proteomes" id="UP001177120">
    <property type="component" value="Unassembled WGS sequence"/>
</dbReference>
<dbReference type="PANTHER" id="PTHR11712:SF336">
    <property type="entry name" value="3-OXOACYL-[ACYL-CARRIER-PROTEIN] SYNTHASE, MITOCHONDRIAL"/>
    <property type="match status" value="1"/>
</dbReference>
<keyword evidence="6 14" id="KW-0808">Transferase</keyword>
<dbReference type="EMBL" id="JAFHAP010000004">
    <property type="protein sequence ID" value="MBN2908651.1"/>
    <property type="molecule type" value="Genomic_DNA"/>
</dbReference>
<evidence type="ECO:0000256" key="15">
    <source>
        <dbReference type="RuleBase" id="RU003694"/>
    </source>
</evidence>
<evidence type="ECO:0000256" key="10">
    <source>
        <dbReference type="ARBA" id="ARBA00023315"/>
    </source>
</evidence>
<dbReference type="Pfam" id="PF02801">
    <property type="entry name" value="Ketoacyl-synt_C"/>
    <property type="match status" value="1"/>
</dbReference>
<name>A0ABS2WGK8_9BACL</name>
<evidence type="ECO:0000256" key="6">
    <source>
        <dbReference type="ARBA" id="ARBA00022679"/>
    </source>
</evidence>
<keyword evidence="18" id="KW-1185">Reference proteome</keyword>
<reference evidence="17" key="1">
    <citation type="journal article" date="2024" name="Int. J. Syst. Evol. Microbiol.">
        <title>Polycladomyces zharkentensis sp. nov., a novel thermophilic cellulose- and starch-degrading member of the Bacillota from a geothermal aquifer in Kazakhstan.</title>
        <authorList>
            <person name="Mashzhan A."/>
            <person name="Kistaubayeva A."/>
            <person name="Javier-Lopez R."/>
            <person name="Bissenova U."/>
            <person name="Bissenbay A."/>
            <person name="Birkeland N.K."/>
        </authorList>
    </citation>
    <scope>NUCLEOTIDE SEQUENCE</scope>
    <source>
        <strain evidence="17">ZKZ2T</strain>
    </source>
</reference>
<evidence type="ECO:0000256" key="3">
    <source>
        <dbReference type="ARBA" id="ARBA00012356"/>
    </source>
</evidence>
<dbReference type="SUPFAM" id="SSF53901">
    <property type="entry name" value="Thiolase-like"/>
    <property type="match status" value="2"/>
</dbReference>
<keyword evidence="5 14" id="KW-0444">Lipid biosynthesis</keyword>
<evidence type="ECO:0000256" key="8">
    <source>
        <dbReference type="ARBA" id="ARBA00023098"/>
    </source>
</evidence>
<comment type="pathway">
    <text evidence="1 14">Lipid metabolism; fatty acid biosynthesis.</text>
</comment>
<evidence type="ECO:0000256" key="1">
    <source>
        <dbReference type="ARBA" id="ARBA00005194"/>
    </source>
</evidence>
<evidence type="ECO:0000256" key="11">
    <source>
        <dbReference type="ARBA" id="ARBA00024006"/>
    </source>
</evidence>
<keyword evidence="10 14" id="KW-0012">Acyltransferase</keyword>
<dbReference type="Gene3D" id="3.40.47.10">
    <property type="match status" value="2"/>
</dbReference>
<feature type="domain" description="Ketosynthase family 3 (KS3)" evidence="16">
    <location>
        <begin position="2"/>
        <end position="410"/>
    </location>
</feature>
<dbReference type="InterPro" id="IPR016039">
    <property type="entry name" value="Thiolase-like"/>
</dbReference>
<evidence type="ECO:0000256" key="7">
    <source>
        <dbReference type="ARBA" id="ARBA00022832"/>
    </source>
</evidence>
<dbReference type="InterPro" id="IPR018201">
    <property type="entry name" value="Ketoacyl_synth_AS"/>
</dbReference>
<dbReference type="PROSITE" id="PS00606">
    <property type="entry name" value="KS3_1"/>
    <property type="match status" value="1"/>
</dbReference>
<comment type="caution">
    <text evidence="17">The sequence shown here is derived from an EMBL/GenBank/DDBJ whole genome shotgun (WGS) entry which is preliminary data.</text>
</comment>
<comment type="similarity">
    <text evidence="2 14 15">Belongs to the thiolase-like superfamily. Beta-ketoacyl-ACP synthases family.</text>
</comment>
<organism evidence="17 18">
    <name type="scientific">Polycladomyces zharkentensis</name>
    <dbReference type="NCBI Taxonomy" id="2807616"/>
    <lineage>
        <taxon>Bacteria</taxon>
        <taxon>Bacillati</taxon>
        <taxon>Bacillota</taxon>
        <taxon>Bacilli</taxon>
        <taxon>Bacillales</taxon>
        <taxon>Thermoactinomycetaceae</taxon>
        <taxon>Polycladomyces</taxon>
    </lineage>
</organism>
<dbReference type="NCBIfam" id="TIGR03150">
    <property type="entry name" value="fabF"/>
    <property type="match status" value="1"/>
</dbReference>
<gene>
    <name evidence="17" type="primary">fabF</name>
    <name evidence="17" type="ORF">JQC72_03845</name>
</gene>
<protein>
    <recommendedName>
        <fullName evidence="4 14">3-oxoacyl-[acyl-carrier-protein] synthase 2</fullName>
        <ecNumber evidence="3 14">2.3.1.179</ecNumber>
    </recommendedName>
</protein>
<evidence type="ECO:0000256" key="12">
    <source>
        <dbReference type="ARBA" id="ARBA00047318"/>
    </source>
</evidence>
<evidence type="ECO:0000259" key="16">
    <source>
        <dbReference type="PROSITE" id="PS52004"/>
    </source>
</evidence>
<comment type="catalytic activity">
    <reaction evidence="12 14">
        <text>(9Z)-hexadecenoyl-[ACP] + malonyl-[ACP] + H(+) = 3-oxo-(11Z)-octadecenoyl-[ACP] + holo-[ACP] + CO2</text>
        <dbReference type="Rhea" id="RHEA:55040"/>
        <dbReference type="Rhea" id="RHEA-COMP:9623"/>
        <dbReference type="Rhea" id="RHEA-COMP:9685"/>
        <dbReference type="Rhea" id="RHEA-COMP:10800"/>
        <dbReference type="Rhea" id="RHEA-COMP:14074"/>
        <dbReference type="ChEBI" id="CHEBI:15378"/>
        <dbReference type="ChEBI" id="CHEBI:16526"/>
        <dbReference type="ChEBI" id="CHEBI:64479"/>
        <dbReference type="ChEBI" id="CHEBI:78449"/>
        <dbReference type="ChEBI" id="CHEBI:83989"/>
        <dbReference type="ChEBI" id="CHEBI:138538"/>
        <dbReference type="EC" id="2.3.1.179"/>
    </reaction>
</comment>
<evidence type="ECO:0000256" key="4">
    <source>
        <dbReference type="ARBA" id="ARBA00014657"/>
    </source>
</evidence>
<evidence type="ECO:0000313" key="17">
    <source>
        <dbReference type="EMBL" id="MBN2908651.1"/>
    </source>
</evidence>
<evidence type="ECO:0000256" key="5">
    <source>
        <dbReference type="ARBA" id="ARBA00022516"/>
    </source>
</evidence>
<dbReference type="PIRSF" id="PIRSF000447">
    <property type="entry name" value="KAS_II"/>
    <property type="match status" value="1"/>
</dbReference>
<dbReference type="GO" id="GO:0004315">
    <property type="term" value="F:3-oxoacyl-[acyl-carrier-protein] synthase activity"/>
    <property type="evidence" value="ECO:0007669"/>
    <property type="project" value="UniProtKB-EC"/>
</dbReference>